<accession>A0A0C9Z3K9</accession>
<reference evidence="2" key="2">
    <citation type="submission" date="2015-01" db="EMBL/GenBank/DDBJ databases">
        <title>Evolutionary Origins and Diversification of the Mycorrhizal Mutualists.</title>
        <authorList>
            <consortium name="DOE Joint Genome Institute"/>
            <consortium name="Mycorrhizal Genomics Consortium"/>
            <person name="Kohler A."/>
            <person name="Kuo A."/>
            <person name="Nagy L.G."/>
            <person name="Floudas D."/>
            <person name="Copeland A."/>
            <person name="Barry K.W."/>
            <person name="Cichocki N."/>
            <person name="Veneault-Fourrey C."/>
            <person name="LaButti K."/>
            <person name="Lindquist E.A."/>
            <person name="Lipzen A."/>
            <person name="Lundell T."/>
            <person name="Morin E."/>
            <person name="Murat C."/>
            <person name="Riley R."/>
            <person name="Ohm R."/>
            <person name="Sun H."/>
            <person name="Tunlid A."/>
            <person name="Henrissat B."/>
            <person name="Grigoriev I.V."/>
            <person name="Hibbett D.S."/>
            <person name="Martin F."/>
        </authorList>
    </citation>
    <scope>NUCLEOTIDE SEQUENCE [LARGE SCALE GENOMIC DNA]</scope>
    <source>
        <strain evidence="2">441</strain>
    </source>
</reference>
<keyword evidence="2" id="KW-1185">Reference proteome</keyword>
<reference evidence="1 2" key="1">
    <citation type="submission" date="2014-04" db="EMBL/GenBank/DDBJ databases">
        <authorList>
            <consortium name="DOE Joint Genome Institute"/>
            <person name="Kuo A."/>
            <person name="Kohler A."/>
            <person name="Costa M.D."/>
            <person name="Nagy L.G."/>
            <person name="Floudas D."/>
            <person name="Copeland A."/>
            <person name="Barry K.W."/>
            <person name="Cichocki N."/>
            <person name="Veneault-Fourrey C."/>
            <person name="LaButti K."/>
            <person name="Lindquist E.A."/>
            <person name="Lipzen A."/>
            <person name="Lundell T."/>
            <person name="Morin E."/>
            <person name="Murat C."/>
            <person name="Sun H."/>
            <person name="Tunlid A."/>
            <person name="Henrissat B."/>
            <person name="Grigoriev I.V."/>
            <person name="Hibbett D.S."/>
            <person name="Martin F."/>
            <person name="Nordberg H.P."/>
            <person name="Cantor M.N."/>
            <person name="Hua S.X."/>
        </authorList>
    </citation>
    <scope>NUCLEOTIDE SEQUENCE [LARGE SCALE GENOMIC DNA]</scope>
    <source>
        <strain evidence="1 2">441</strain>
    </source>
</reference>
<dbReference type="AlphaFoldDB" id="A0A0C9Z3K9"/>
<organism evidence="1 2">
    <name type="scientific">Pisolithus microcarpus 441</name>
    <dbReference type="NCBI Taxonomy" id="765257"/>
    <lineage>
        <taxon>Eukaryota</taxon>
        <taxon>Fungi</taxon>
        <taxon>Dikarya</taxon>
        <taxon>Basidiomycota</taxon>
        <taxon>Agaricomycotina</taxon>
        <taxon>Agaricomycetes</taxon>
        <taxon>Agaricomycetidae</taxon>
        <taxon>Boletales</taxon>
        <taxon>Sclerodermatineae</taxon>
        <taxon>Pisolithaceae</taxon>
        <taxon>Pisolithus</taxon>
    </lineage>
</organism>
<dbReference type="Proteomes" id="UP000054018">
    <property type="component" value="Unassembled WGS sequence"/>
</dbReference>
<sequence>MAGEDISAEWVFKDDVEGRERISEAEDDIEDDMGDKDDEDHDRHLLLGTLIVYQIQLASIPVIALDLLQELAWVAELLNGHPE</sequence>
<evidence type="ECO:0000313" key="2">
    <source>
        <dbReference type="Proteomes" id="UP000054018"/>
    </source>
</evidence>
<name>A0A0C9Z3K9_9AGAM</name>
<proteinExistence type="predicted"/>
<gene>
    <name evidence="1" type="ORF">PISMIDRAFT_15468</name>
</gene>
<dbReference type="EMBL" id="KN833842">
    <property type="protein sequence ID" value="KIK16972.1"/>
    <property type="molecule type" value="Genomic_DNA"/>
</dbReference>
<protein>
    <submittedName>
        <fullName evidence="1">Uncharacterized protein</fullName>
    </submittedName>
</protein>
<dbReference type="HOGENOM" id="CLU_2543425_0_0_1"/>
<evidence type="ECO:0000313" key="1">
    <source>
        <dbReference type="EMBL" id="KIK16972.1"/>
    </source>
</evidence>